<dbReference type="RefSeq" id="WP_075973084.1">
    <property type="nucleotide sequence ID" value="NZ_MKQR01000004.1"/>
</dbReference>
<dbReference type="PANTHER" id="PTHR40758">
    <property type="entry name" value="CONSERVED PROTEIN"/>
    <property type="match status" value="1"/>
</dbReference>
<feature type="domain" description="Mycothiol-dependent maleylpyruvate isomerase metal-binding" evidence="2">
    <location>
        <begin position="17"/>
        <end position="132"/>
    </location>
</feature>
<evidence type="ECO:0008006" key="5">
    <source>
        <dbReference type="Google" id="ProtNLM"/>
    </source>
</evidence>
<dbReference type="AlphaFoldDB" id="A0A1Q9LT49"/>
<dbReference type="PANTHER" id="PTHR40758:SF1">
    <property type="entry name" value="CONSERVED PROTEIN"/>
    <property type="match status" value="1"/>
</dbReference>
<dbReference type="SUPFAM" id="SSF109854">
    <property type="entry name" value="DinB/YfiT-like putative metalloenzymes"/>
    <property type="match status" value="1"/>
</dbReference>
<dbReference type="EMBL" id="MKQR01000004">
    <property type="protein sequence ID" value="OLR95179.1"/>
    <property type="molecule type" value="Genomic_DNA"/>
</dbReference>
<dbReference type="STRING" id="1193682.BJP25_07740"/>
<dbReference type="Proteomes" id="UP000186040">
    <property type="component" value="Unassembled WGS sequence"/>
</dbReference>
<protein>
    <recommendedName>
        <fullName evidence="5">Mycothiol-dependent maleylpyruvate isomerase metal-binding domain-containing protein</fullName>
    </recommendedName>
</protein>
<evidence type="ECO:0000259" key="1">
    <source>
        <dbReference type="Pfam" id="PF07398"/>
    </source>
</evidence>
<evidence type="ECO:0000259" key="2">
    <source>
        <dbReference type="Pfam" id="PF11716"/>
    </source>
</evidence>
<organism evidence="3 4">
    <name type="scientific">Actinokineospora bangkokensis</name>
    <dbReference type="NCBI Taxonomy" id="1193682"/>
    <lineage>
        <taxon>Bacteria</taxon>
        <taxon>Bacillati</taxon>
        <taxon>Actinomycetota</taxon>
        <taxon>Actinomycetes</taxon>
        <taxon>Pseudonocardiales</taxon>
        <taxon>Pseudonocardiaceae</taxon>
        <taxon>Actinokineospora</taxon>
    </lineage>
</organism>
<name>A0A1Q9LT49_9PSEU</name>
<evidence type="ECO:0000313" key="3">
    <source>
        <dbReference type="EMBL" id="OLR95179.1"/>
    </source>
</evidence>
<keyword evidence="4" id="KW-1185">Reference proteome</keyword>
<dbReference type="InterPro" id="IPR024344">
    <property type="entry name" value="MDMPI_metal-binding"/>
</dbReference>
<dbReference type="OrthoDB" id="3671213at2"/>
<proteinExistence type="predicted"/>
<sequence>MTRPIDDDRLLDVLEAETLLLADVAAAADQDRPVPACPGLTAGETARHVGSVQRMVLSWIRTGSRPLNWEREPDEGEPVADWLRDGLRALLGELAAHAPDRACPTWHPGQRTYRFWRRRMAHEATVHRVDVQSAATAGGHDPVDPAVALDGIDEVLTAWFTQRLSELGVAGTREAAVLVRAGDQAWLAEMFLDRTSAQRVPAGTEHPTAVIAPPEALYLWLWGRSAVFDRDVVRTGDEDAIAQLWALLRLATR</sequence>
<dbReference type="NCBIfam" id="TIGR03083">
    <property type="entry name" value="maleylpyruvate isomerase family mycothiol-dependent enzyme"/>
    <property type="match status" value="1"/>
</dbReference>
<dbReference type="InterPro" id="IPR034660">
    <property type="entry name" value="DinB/YfiT-like"/>
</dbReference>
<gene>
    <name evidence="3" type="ORF">BJP25_07740</name>
</gene>
<dbReference type="GO" id="GO:0046872">
    <property type="term" value="F:metal ion binding"/>
    <property type="evidence" value="ECO:0007669"/>
    <property type="project" value="InterPro"/>
</dbReference>
<dbReference type="InterPro" id="IPR017517">
    <property type="entry name" value="Maleyloyr_isom"/>
</dbReference>
<dbReference type="Pfam" id="PF11716">
    <property type="entry name" value="MDMPI_N"/>
    <property type="match status" value="1"/>
</dbReference>
<dbReference type="InterPro" id="IPR010872">
    <property type="entry name" value="MDMPI_C-term_domain"/>
</dbReference>
<reference evidence="3 4" key="1">
    <citation type="submission" date="2016-10" db="EMBL/GenBank/DDBJ databases">
        <title>The Draft Genome Sequence of Actinokineospora bangkokensis 44EHWT reveals the biosynthetic pathway of antifungal compounds Thailandins with unusual extender unit butylmalonyl-CoA.</title>
        <authorList>
            <person name="Greule A."/>
            <person name="Intra B."/>
            <person name="Flemming S."/>
            <person name="Rommel M.G."/>
            <person name="Panbangred W."/>
            <person name="Bechthold A."/>
        </authorList>
    </citation>
    <scope>NUCLEOTIDE SEQUENCE [LARGE SCALE GENOMIC DNA]</scope>
    <source>
        <strain evidence="3 4">44EHW</strain>
    </source>
</reference>
<comment type="caution">
    <text evidence="3">The sequence shown here is derived from an EMBL/GenBank/DDBJ whole genome shotgun (WGS) entry which is preliminary data.</text>
</comment>
<dbReference type="Pfam" id="PF07398">
    <property type="entry name" value="MDMPI_C"/>
    <property type="match status" value="1"/>
</dbReference>
<accession>A0A1Q9LT49</accession>
<feature type="domain" description="MDMPI C-terminal" evidence="1">
    <location>
        <begin position="147"/>
        <end position="242"/>
    </location>
</feature>
<dbReference type="GO" id="GO:0005886">
    <property type="term" value="C:plasma membrane"/>
    <property type="evidence" value="ECO:0007669"/>
    <property type="project" value="TreeGrafter"/>
</dbReference>
<evidence type="ECO:0000313" key="4">
    <source>
        <dbReference type="Proteomes" id="UP000186040"/>
    </source>
</evidence>